<evidence type="ECO:0000256" key="12">
    <source>
        <dbReference type="RuleBase" id="RU363034"/>
    </source>
</evidence>
<name>A0A087VCZ5_BALRE</name>
<dbReference type="PANTHER" id="PTHR24257">
    <property type="entry name" value="CHYMOTRYPSIN-LIKE ELASTASE FAMILY MEMBER"/>
    <property type="match status" value="1"/>
</dbReference>
<keyword evidence="9" id="KW-1015">Disulfide bond</keyword>
<dbReference type="InterPro" id="IPR001254">
    <property type="entry name" value="Trypsin_dom"/>
</dbReference>
<evidence type="ECO:0000256" key="2">
    <source>
        <dbReference type="ARBA" id="ARBA00004613"/>
    </source>
</evidence>
<evidence type="ECO:0000259" key="13">
    <source>
        <dbReference type="PROSITE" id="PS50240"/>
    </source>
</evidence>
<keyword evidence="5" id="KW-0479">Metal-binding</keyword>
<accession>A0A087VCZ5</accession>
<evidence type="ECO:0000313" key="15">
    <source>
        <dbReference type="Proteomes" id="UP000053309"/>
    </source>
</evidence>
<evidence type="ECO:0000256" key="1">
    <source>
        <dbReference type="ARBA" id="ARBA00001913"/>
    </source>
</evidence>
<keyword evidence="8" id="KW-0106">Calcium</keyword>
<keyword evidence="4 12" id="KW-0645">Protease</keyword>
<feature type="domain" description="Peptidase S1" evidence="13">
    <location>
        <begin position="1"/>
        <end position="219"/>
    </location>
</feature>
<protein>
    <recommendedName>
        <fullName evidence="11">pancreatic elastase</fullName>
        <ecNumber evidence="11">3.4.21.36</ecNumber>
    </recommendedName>
</protein>
<dbReference type="PROSITE" id="PS50240">
    <property type="entry name" value="TRYPSIN_DOM"/>
    <property type="match status" value="1"/>
</dbReference>
<dbReference type="GO" id="GO:0006508">
    <property type="term" value="P:proteolysis"/>
    <property type="evidence" value="ECO:0007669"/>
    <property type="project" value="UniProtKB-KW"/>
</dbReference>
<keyword evidence="15" id="KW-1185">Reference proteome</keyword>
<evidence type="ECO:0000256" key="5">
    <source>
        <dbReference type="ARBA" id="ARBA00022723"/>
    </source>
</evidence>
<dbReference type="Pfam" id="PF00089">
    <property type="entry name" value="Trypsin"/>
    <property type="match status" value="1"/>
</dbReference>
<keyword evidence="6 12" id="KW-0378">Hydrolase</keyword>
<dbReference type="InterPro" id="IPR018114">
    <property type="entry name" value="TRYPSIN_HIS"/>
</dbReference>
<evidence type="ECO:0000256" key="8">
    <source>
        <dbReference type="ARBA" id="ARBA00022837"/>
    </source>
</evidence>
<dbReference type="SUPFAM" id="SSF50494">
    <property type="entry name" value="Trypsin-like serine proteases"/>
    <property type="match status" value="1"/>
</dbReference>
<sequence>WHPTCGGSLIQRNWVMTAAHCVDRNLNFRVVAGDHNLNSNEGSEQVFSVSKIVRRWEWGGSLQRHLPPLLSSYDIALIRLATYASLNSYVQLAVLPQEGSILANNYPCYITGWGLTRTNGQLSSVLLQAYLPVVDYQICSSSSYWGSTVKTTMVCAGGDGVRSGCQGDSGGPLHCAVNGQYQVHGVTSFVSSLGCNVQRKPTVFTRVSAYISWIQSVRRQR</sequence>
<dbReference type="InterPro" id="IPR001314">
    <property type="entry name" value="Peptidase_S1A"/>
</dbReference>
<gene>
    <name evidence="14" type="ORF">N312_06811</name>
</gene>
<dbReference type="PRINTS" id="PR00722">
    <property type="entry name" value="CHYMOTRYPSIN"/>
</dbReference>
<dbReference type="PROSITE" id="PS00135">
    <property type="entry name" value="TRYPSIN_SER"/>
    <property type="match status" value="1"/>
</dbReference>
<keyword evidence="7 12" id="KW-0720">Serine protease</keyword>
<dbReference type="InterPro" id="IPR050850">
    <property type="entry name" value="Peptidase_S1_Elastase_sf"/>
</dbReference>
<evidence type="ECO:0000313" key="14">
    <source>
        <dbReference type="EMBL" id="KFO10487.1"/>
    </source>
</evidence>
<dbReference type="SMART" id="SM00020">
    <property type="entry name" value="Tryp_SPc"/>
    <property type="match status" value="1"/>
</dbReference>
<evidence type="ECO:0000256" key="7">
    <source>
        <dbReference type="ARBA" id="ARBA00022825"/>
    </source>
</evidence>
<organism evidence="14 15">
    <name type="scientific">Balearica regulorum gibbericeps</name>
    <name type="common">East African grey crowned-crane</name>
    <dbReference type="NCBI Taxonomy" id="100784"/>
    <lineage>
        <taxon>Eukaryota</taxon>
        <taxon>Metazoa</taxon>
        <taxon>Chordata</taxon>
        <taxon>Craniata</taxon>
        <taxon>Vertebrata</taxon>
        <taxon>Euteleostomi</taxon>
        <taxon>Archelosauria</taxon>
        <taxon>Archosauria</taxon>
        <taxon>Dinosauria</taxon>
        <taxon>Saurischia</taxon>
        <taxon>Theropoda</taxon>
        <taxon>Coelurosauria</taxon>
        <taxon>Aves</taxon>
        <taxon>Neognathae</taxon>
        <taxon>Neoaves</taxon>
        <taxon>Gruiformes</taxon>
        <taxon>Gruidae</taxon>
        <taxon>Balearica</taxon>
    </lineage>
</organism>
<evidence type="ECO:0000256" key="9">
    <source>
        <dbReference type="ARBA" id="ARBA00023157"/>
    </source>
</evidence>
<evidence type="ECO:0000256" key="11">
    <source>
        <dbReference type="ARBA" id="ARBA00039015"/>
    </source>
</evidence>
<evidence type="ECO:0000256" key="4">
    <source>
        <dbReference type="ARBA" id="ARBA00022670"/>
    </source>
</evidence>
<dbReference type="GO" id="GO:0005615">
    <property type="term" value="C:extracellular space"/>
    <property type="evidence" value="ECO:0007669"/>
    <property type="project" value="TreeGrafter"/>
</dbReference>
<dbReference type="Gene3D" id="2.40.10.10">
    <property type="entry name" value="Trypsin-like serine proteases"/>
    <property type="match status" value="2"/>
</dbReference>
<dbReference type="FunFam" id="2.40.10.10:FF:000280">
    <property type="match status" value="1"/>
</dbReference>
<dbReference type="PROSITE" id="PS00134">
    <property type="entry name" value="TRYPSIN_HIS"/>
    <property type="match status" value="1"/>
</dbReference>
<dbReference type="EMBL" id="KL488693">
    <property type="protein sequence ID" value="KFO10487.1"/>
    <property type="molecule type" value="Genomic_DNA"/>
</dbReference>
<dbReference type="InterPro" id="IPR033116">
    <property type="entry name" value="TRYPSIN_SER"/>
</dbReference>
<dbReference type="Proteomes" id="UP000053309">
    <property type="component" value="Unassembled WGS sequence"/>
</dbReference>
<dbReference type="GO" id="GO:0046872">
    <property type="term" value="F:metal ion binding"/>
    <property type="evidence" value="ECO:0007669"/>
    <property type="project" value="UniProtKB-KW"/>
</dbReference>
<dbReference type="InterPro" id="IPR009003">
    <property type="entry name" value="Peptidase_S1_PA"/>
</dbReference>
<comment type="subcellular location">
    <subcellularLocation>
        <location evidence="2">Secreted</location>
    </subcellularLocation>
</comment>
<feature type="non-terminal residue" evidence="14">
    <location>
        <position position="221"/>
    </location>
</feature>
<dbReference type="FunFam" id="2.40.10.10:FF:000122">
    <property type="entry name" value="Chymotrypsin-like elastase family member 1"/>
    <property type="match status" value="1"/>
</dbReference>
<comment type="cofactor">
    <cofactor evidence="1">
        <name>Ca(2+)</name>
        <dbReference type="ChEBI" id="CHEBI:29108"/>
    </cofactor>
</comment>
<evidence type="ECO:0000256" key="6">
    <source>
        <dbReference type="ARBA" id="ARBA00022801"/>
    </source>
</evidence>
<dbReference type="EC" id="3.4.21.36" evidence="11"/>
<keyword evidence="3" id="KW-0964">Secreted</keyword>
<dbReference type="GO" id="GO:0004252">
    <property type="term" value="F:serine-type endopeptidase activity"/>
    <property type="evidence" value="ECO:0007669"/>
    <property type="project" value="UniProtKB-EC"/>
</dbReference>
<dbReference type="AlphaFoldDB" id="A0A087VCZ5"/>
<comment type="catalytic activity">
    <reaction evidence="10">
        <text>Hydrolysis of proteins, including elastin. Preferential cleavage: Ala-|-Xaa.</text>
        <dbReference type="EC" id="3.4.21.36"/>
    </reaction>
</comment>
<reference evidence="14 15" key="1">
    <citation type="submission" date="2014-04" db="EMBL/GenBank/DDBJ databases">
        <title>Genome evolution of avian class.</title>
        <authorList>
            <person name="Zhang G."/>
            <person name="Li C."/>
        </authorList>
    </citation>
    <scope>NUCLEOTIDE SEQUENCE [LARGE SCALE GENOMIC DNA]</scope>
    <source>
        <strain evidence="14">BGI_N312</strain>
    </source>
</reference>
<dbReference type="CDD" id="cd00190">
    <property type="entry name" value="Tryp_SPc"/>
    <property type="match status" value="1"/>
</dbReference>
<proteinExistence type="predicted"/>
<evidence type="ECO:0000256" key="3">
    <source>
        <dbReference type="ARBA" id="ARBA00022525"/>
    </source>
</evidence>
<dbReference type="PANTHER" id="PTHR24257:SF0">
    <property type="entry name" value="CHYMOTRYPSIN-LIKE ELASTASE FAMILY MEMBER 1"/>
    <property type="match status" value="1"/>
</dbReference>
<evidence type="ECO:0000256" key="10">
    <source>
        <dbReference type="ARBA" id="ARBA00036864"/>
    </source>
</evidence>
<feature type="non-terminal residue" evidence="14">
    <location>
        <position position="1"/>
    </location>
</feature>
<dbReference type="InterPro" id="IPR043504">
    <property type="entry name" value="Peptidase_S1_PA_chymotrypsin"/>
</dbReference>